<reference evidence="2" key="1">
    <citation type="submission" date="2020-10" db="EMBL/GenBank/DDBJ databases">
        <authorList>
            <person name="Gilroy R."/>
        </authorList>
    </citation>
    <scope>NUCLEOTIDE SEQUENCE</scope>
    <source>
        <strain evidence="2">CHK165-10780</strain>
    </source>
</reference>
<feature type="transmembrane region" description="Helical" evidence="1">
    <location>
        <begin position="69"/>
        <end position="91"/>
    </location>
</feature>
<reference evidence="2" key="2">
    <citation type="journal article" date="2021" name="PeerJ">
        <title>Extensive microbial diversity within the chicken gut microbiome revealed by metagenomics and culture.</title>
        <authorList>
            <person name="Gilroy R."/>
            <person name="Ravi A."/>
            <person name="Getino M."/>
            <person name="Pursley I."/>
            <person name="Horton D.L."/>
            <person name="Alikhan N.F."/>
            <person name="Baker D."/>
            <person name="Gharbi K."/>
            <person name="Hall N."/>
            <person name="Watson M."/>
            <person name="Adriaenssens E.M."/>
            <person name="Foster-Nyarko E."/>
            <person name="Jarju S."/>
            <person name="Secka A."/>
            <person name="Antonio M."/>
            <person name="Oren A."/>
            <person name="Chaudhuri R.R."/>
            <person name="La Ragione R."/>
            <person name="Hildebrand F."/>
            <person name="Pallen M.J."/>
        </authorList>
    </citation>
    <scope>NUCLEOTIDE SEQUENCE</scope>
    <source>
        <strain evidence="2">CHK165-10780</strain>
    </source>
</reference>
<accession>A0A9D1CK69</accession>
<feature type="transmembrane region" description="Helical" evidence="1">
    <location>
        <begin position="37"/>
        <end position="57"/>
    </location>
</feature>
<evidence type="ECO:0000313" key="3">
    <source>
        <dbReference type="Proteomes" id="UP000886725"/>
    </source>
</evidence>
<keyword evidence="1" id="KW-0812">Transmembrane</keyword>
<comment type="caution">
    <text evidence="2">The sequence shown here is derived from an EMBL/GenBank/DDBJ whole genome shotgun (WGS) entry which is preliminary data.</text>
</comment>
<sequence length="146" mass="17129">MKKNSIFLIVISSTLLLFFIVRAILNLNNYDFLGWVYHFVFIIINITLIIESLYFINGGRLGKKNVIESFFLILLELPFCIVGSAIIAIFLNIHVESVIVFGKEKFIKSYDAFEIHPSAEYYEYINPFVRKKEKLEYNLELDQNNF</sequence>
<name>A0A9D1CK69_9FIRM</name>
<gene>
    <name evidence="2" type="ORF">IAC85_00445</name>
</gene>
<keyword evidence="1" id="KW-0472">Membrane</keyword>
<evidence type="ECO:0000256" key="1">
    <source>
        <dbReference type="SAM" id="Phobius"/>
    </source>
</evidence>
<dbReference type="EMBL" id="DVFU01000011">
    <property type="protein sequence ID" value="HIQ64188.1"/>
    <property type="molecule type" value="Genomic_DNA"/>
</dbReference>
<dbReference type="Proteomes" id="UP000886725">
    <property type="component" value="Unassembled WGS sequence"/>
</dbReference>
<organism evidence="2 3">
    <name type="scientific">Candidatus Faecenecus gallistercoris</name>
    <dbReference type="NCBI Taxonomy" id="2840793"/>
    <lineage>
        <taxon>Bacteria</taxon>
        <taxon>Bacillati</taxon>
        <taxon>Bacillota</taxon>
        <taxon>Bacillota incertae sedis</taxon>
        <taxon>Candidatus Faecenecus</taxon>
    </lineage>
</organism>
<keyword evidence="1" id="KW-1133">Transmembrane helix</keyword>
<evidence type="ECO:0000313" key="2">
    <source>
        <dbReference type="EMBL" id="HIQ64188.1"/>
    </source>
</evidence>
<feature type="transmembrane region" description="Helical" evidence="1">
    <location>
        <begin position="7"/>
        <end position="25"/>
    </location>
</feature>
<dbReference type="AlphaFoldDB" id="A0A9D1CK69"/>
<protein>
    <submittedName>
        <fullName evidence="2">Uncharacterized protein</fullName>
    </submittedName>
</protein>
<proteinExistence type="predicted"/>